<dbReference type="EC" id="2.4.-.-" evidence="2"/>
<dbReference type="GO" id="GO:0016757">
    <property type="term" value="F:glycosyltransferase activity"/>
    <property type="evidence" value="ECO:0007669"/>
    <property type="project" value="UniProtKB-KW"/>
</dbReference>
<keyword evidence="2" id="KW-0808">Transferase</keyword>
<gene>
    <name evidence="2" type="ORF">ACFQDI_22185</name>
</gene>
<dbReference type="PANTHER" id="PTHR45947">
    <property type="entry name" value="SULFOQUINOVOSYL TRANSFERASE SQD2"/>
    <property type="match status" value="1"/>
</dbReference>
<dbReference type="PANTHER" id="PTHR45947:SF3">
    <property type="entry name" value="SULFOQUINOVOSYL TRANSFERASE SQD2"/>
    <property type="match status" value="1"/>
</dbReference>
<protein>
    <submittedName>
        <fullName evidence="2">Glycosyltransferase</fullName>
        <ecNumber evidence="2">2.4.-.-</ecNumber>
    </submittedName>
</protein>
<evidence type="ECO:0000259" key="1">
    <source>
        <dbReference type="Pfam" id="PF00534"/>
    </source>
</evidence>
<dbReference type="Proteomes" id="UP001596052">
    <property type="component" value="Unassembled WGS sequence"/>
</dbReference>
<dbReference type="EMBL" id="JBHSMQ010000011">
    <property type="protein sequence ID" value="MFC5457594.1"/>
    <property type="molecule type" value="Genomic_DNA"/>
</dbReference>
<dbReference type="SUPFAM" id="SSF53756">
    <property type="entry name" value="UDP-Glycosyltransferase/glycogen phosphorylase"/>
    <property type="match status" value="1"/>
</dbReference>
<dbReference type="Pfam" id="PF00534">
    <property type="entry name" value="Glycos_transf_1"/>
    <property type="match status" value="1"/>
</dbReference>
<dbReference type="RefSeq" id="WP_377171072.1">
    <property type="nucleotide sequence ID" value="NZ_JBHSMQ010000011.1"/>
</dbReference>
<name>A0ABW0KW43_9BACT</name>
<dbReference type="Gene3D" id="3.40.50.2000">
    <property type="entry name" value="Glycogen Phosphorylase B"/>
    <property type="match status" value="2"/>
</dbReference>
<comment type="caution">
    <text evidence="2">The sequence shown here is derived from an EMBL/GenBank/DDBJ whole genome shotgun (WGS) entry which is preliminary data.</text>
</comment>
<keyword evidence="2" id="KW-0328">Glycosyltransferase</keyword>
<keyword evidence="3" id="KW-1185">Reference proteome</keyword>
<reference evidence="3" key="1">
    <citation type="journal article" date="2019" name="Int. J. Syst. Evol. Microbiol.">
        <title>The Global Catalogue of Microorganisms (GCM) 10K type strain sequencing project: providing services to taxonomists for standard genome sequencing and annotation.</title>
        <authorList>
            <consortium name="The Broad Institute Genomics Platform"/>
            <consortium name="The Broad Institute Genome Sequencing Center for Infectious Disease"/>
            <person name="Wu L."/>
            <person name="Ma J."/>
        </authorList>
    </citation>
    <scope>NUCLEOTIDE SEQUENCE [LARGE SCALE GENOMIC DNA]</scope>
    <source>
        <strain evidence="3">CGMCC 4.1469</strain>
    </source>
</reference>
<evidence type="ECO:0000313" key="2">
    <source>
        <dbReference type="EMBL" id="MFC5457594.1"/>
    </source>
</evidence>
<dbReference type="InterPro" id="IPR001296">
    <property type="entry name" value="Glyco_trans_1"/>
</dbReference>
<evidence type="ECO:0000313" key="3">
    <source>
        <dbReference type="Proteomes" id="UP001596052"/>
    </source>
</evidence>
<organism evidence="2 3">
    <name type="scientific">Prosthecobacter fluviatilis</name>
    <dbReference type="NCBI Taxonomy" id="445931"/>
    <lineage>
        <taxon>Bacteria</taxon>
        <taxon>Pseudomonadati</taxon>
        <taxon>Verrucomicrobiota</taxon>
        <taxon>Verrucomicrobiia</taxon>
        <taxon>Verrucomicrobiales</taxon>
        <taxon>Verrucomicrobiaceae</taxon>
        <taxon>Prosthecobacter</taxon>
    </lineage>
</organism>
<accession>A0ABW0KW43</accession>
<sequence length="383" mass="42274">MKPGLLLIGHTYAALENRKKVQALAAHFDLVCVTSTIEQHLVLGRPSSDFDNESDAPSRSYQLIRLPRSGQTSTTFHYAGLAAVMRSRPFDVVLVENEPWARVCLQARFWKSLLQPRALFGEFTWENIERPGWKGLMLAPIYRAMACTTDFIVAGNQAASQLVQKHGAPADRVLVSPQLGVDLENHQPASLAERAVLRQSCGLPADAFIIGYCGRLTEEKGLHELLQACDALDNVHLAILGSGRLESWLREQQQTRPWLHLLPPRPHFEIPAFLRCLNVFVLASKPVHTMQLCWEEQFGHVLIEAMACGVATLGSSSGAIPEVIGHAEAVFPHGDARSLAARIQDVINGSPMAESQLHRTRSLYTHEAVAGQWAAFILHQLAA</sequence>
<dbReference type="InterPro" id="IPR050194">
    <property type="entry name" value="Glycosyltransferase_grp1"/>
</dbReference>
<proteinExistence type="predicted"/>
<feature type="domain" description="Glycosyl transferase family 1" evidence="1">
    <location>
        <begin position="197"/>
        <end position="354"/>
    </location>
</feature>